<dbReference type="InterPro" id="IPR036397">
    <property type="entry name" value="RNaseH_sf"/>
</dbReference>
<dbReference type="CDD" id="cd01647">
    <property type="entry name" value="RT_LTR"/>
    <property type="match status" value="2"/>
</dbReference>
<evidence type="ECO:0008006" key="13">
    <source>
        <dbReference type="Google" id="ProtNLM"/>
    </source>
</evidence>
<evidence type="ECO:0000256" key="3">
    <source>
        <dbReference type="ARBA" id="ARBA00022722"/>
    </source>
</evidence>
<feature type="compositionally biased region" description="Pro residues" evidence="8">
    <location>
        <begin position="19"/>
        <end position="32"/>
    </location>
</feature>
<dbReference type="PROSITE" id="PS50878">
    <property type="entry name" value="RT_POL"/>
    <property type="match status" value="2"/>
</dbReference>
<feature type="domain" description="Reverse transcriptase" evidence="9">
    <location>
        <begin position="1498"/>
        <end position="1677"/>
    </location>
</feature>
<dbReference type="InterPro" id="IPR041373">
    <property type="entry name" value="RT_RNaseH"/>
</dbReference>
<dbReference type="GO" id="GO:0004519">
    <property type="term" value="F:endonuclease activity"/>
    <property type="evidence" value="ECO:0007669"/>
    <property type="project" value="UniProtKB-KW"/>
</dbReference>
<protein>
    <recommendedName>
        <fullName evidence="13">Reverse transcriptase</fullName>
    </recommendedName>
</protein>
<dbReference type="Pfam" id="PF00665">
    <property type="entry name" value="rve"/>
    <property type="match status" value="1"/>
</dbReference>
<keyword evidence="3" id="KW-0540">Nuclease</keyword>
<evidence type="ECO:0000313" key="12">
    <source>
        <dbReference type="Proteomes" id="UP001341281"/>
    </source>
</evidence>
<dbReference type="InterPro" id="IPR000477">
    <property type="entry name" value="RT_dom"/>
</dbReference>
<keyword evidence="1" id="KW-0808">Transferase</keyword>
<dbReference type="Gene3D" id="3.30.70.270">
    <property type="match status" value="4"/>
</dbReference>
<dbReference type="InterPro" id="IPR043128">
    <property type="entry name" value="Rev_trsase/Diguanyl_cyclase"/>
</dbReference>
<dbReference type="GO" id="GO:0016787">
    <property type="term" value="F:hydrolase activity"/>
    <property type="evidence" value="ECO:0007669"/>
    <property type="project" value="UniProtKB-KW"/>
</dbReference>
<keyword evidence="4" id="KW-0255">Endonuclease</keyword>
<name>A0AAQ3U2K3_PASNO</name>
<reference evidence="11 12" key="1">
    <citation type="submission" date="2024-02" db="EMBL/GenBank/DDBJ databases">
        <title>High-quality chromosome-scale genome assembly of Pensacola bahiagrass (Paspalum notatum Flugge var. saurae).</title>
        <authorList>
            <person name="Vega J.M."/>
            <person name="Podio M."/>
            <person name="Orjuela J."/>
            <person name="Siena L.A."/>
            <person name="Pessino S.C."/>
            <person name="Combes M.C."/>
            <person name="Mariac C."/>
            <person name="Albertini E."/>
            <person name="Pupilli F."/>
            <person name="Ortiz J.P.A."/>
            <person name="Leblanc O."/>
        </authorList>
    </citation>
    <scope>NUCLEOTIDE SEQUENCE [LARGE SCALE GENOMIC DNA]</scope>
    <source>
        <strain evidence="11">R1</strain>
        <tissue evidence="11">Leaf</tissue>
    </source>
</reference>
<feature type="domain" description="Reverse transcriptase" evidence="9">
    <location>
        <begin position="392"/>
        <end position="572"/>
    </location>
</feature>
<dbReference type="Gene3D" id="3.10.10.10">
    <property type="entry name" value="HIV Type 1 Reverse Transcriptase, subunit A, domain 1"/>
    <property type="match status" value="2"/>
</dbReference>
<dbReference type="Pfam" id="PF03732">
    <property type="entry name" value="Retrotrans_gag"/>
    <property type="match status" value="2"/>
</dbReference>
<evidence type="ECO:0000259" key="10">
    <source>
        <dbReference type="PROSITE" id="PS50994"/>
    </source>
</evidence>
<feature type="region of interest" description="Disordered" evidence="8">
    <location>
        <begin position="203"/>
        <end position="236"/>
    </location>
</feature>
<feature type="domain" description="Integrase catalytic" evidence="10">
    <location>
        <begin position="2044"/>
        <end position="2166"/>
    </location>
</feature>
<feature type="region of interest" description="Disordered" evidence="8">
    <location>
        <begin position="1122"/>
        <end position="1145"/>
    </location>
</feature>
<dbReference type="InterPro" id="IPR012337">
    <property type="entry name" value="RNaseH-like_sf"/>
</dbReference>
<keyword evidence="12" id="KW-1185">Reference proteome</keyword>
<feature type="compositionally biased region" description="Low complexity" evidence="8">
    <location>
        <begin position="212"/>
        <end position="231"/>
    </location>
</feature>
<dbReference type="PANTHER" id="PTHR37984:SF5">
    <property type="entry name" value="PROTEIN NYNRIN-LIKE"/>
    <property type="match status" value="1"/>
</dbReference>
<gene>
    <name evidence="11" type="ORF">U9M48_030909</name>
</gene>
<keyword evidence="2" id="KW-0548">Nucleotidyltransferase</keyword>
<feature type="region of interest" description="Disordered" evidence="8">
    <location>
        <begin position="64"/>
        <end position="91"/>
    </location>
</feature>
<dbReference type="InterPro" id="IPR005162">
    <property type="entry name" value="Retrotrans_gag_dom"/>
</dbReference>
<dbReference type="InterPro" id="IPR041588">
    <property type="entry name" value="Integrase_H2C2"/>
</dbReference>
<sequence length="2212" mass="256103">MVNTRRGNGSGDNNQANGNPPPNPQQPYPQQPNPQQLTAEQSFQLQMQMMVTLNNAVQALQQVHANPPQQQRDRRGDFLKGHPPTFSHSADPLQADDWLRAVERHLDIAQCNDKERVLYAAGQLRGAALDWWESYWQQDRERFTWAQFRERFRSHHVPTGLMKMKKKEFLSLKQGNMIVTEYRDNFNHLVDRTLLTEQKRKVMVDKKRKLNPAPSNSSSRPRYPQQQQVSQEGTTVAAERQAERLNQQNKTPLQGKVNHVTAETAADASNVILDSVEIDIILGMETLDKWGVRIDCASRTVQLTASDGQEVEINTPSPSRYLHQMEARPTDGIRVVQDYPDVFPDELPGMPPDRDIEVLIDLLPGTAPIAMRQYRMAPVEHKEVKKNTDELLAKGYIRPSFSPWAFPVLLVEKKDTDAKRMCVDYRVLNKVTIKSKYPLPHIDDLFDQLQGACVFSKIDLRSGYHQLKIRPSDIFKTAFTTKYCLYEYTVMSFGLTNVPAYFMQLMNSMFMDYLDKFVVVFIDDILIDSKTEPEHEEHLRLVLQRLREHKLYAKLNKCEFWIDEVPFLGHIISKGGIAVDPCKVSAVTNWKTLQIPKEVRGFLGLAGYYRRFIENFSKIAKPMTSLLKKDAEFKWTDAQQTAFDELKKRLTTSPVLTLPDQQNKFTVYCDTSSDGLGCVLMQEGKVVAYALRQLRKYEANYPTHDLEFAAVIYALKIWRHYLFGQLCEIYTDHRSLKYIFTQNELNMRQRRWLKLIKNYDMKIHYHPGKANVVADALSRKSYANMALGFQMPHKLCEEFESLSLGFLHHSTAAAFEAELTLEQEIQKYQKDDDKLQEIRELLKVGKAPHFREDEQGTLYTKMYYDLKERFWWYEGETVNFQDPEVEFADFAHSEGKSMARYDLPCEVKYSCALWEKEYGSLPMLLWNILREHGHQKMPEYVGHKFKLDDREEWSVDVRVFHAMMDNGEFQVAQVHQSPVRRNTFVAAIRDAALQAIYRVAKDYEMELMGSQYHYFPSRGLDSYEAEVNPTKYEANPKLVQQVRLTLAMDDMVHSFQQELRETRARLRQAEGTIARLKEDLAGEASAVGTSSPRKRSRAGPVGWVFFLSLSNSFVFSNQMDASWGSRRPRGRGRNPPPPPQNPHIIDPIQMILMHNQVLQNLAQVTNNIQNLVHAAPPPPPPQQQHEGLKRFMFTKPPSFTHAVEPMEADDWLRTIESKLDISHCEGHDRVLFAAHQLQGQAHDWWVAFSTAHLELQDISWQEFRRAFRDHFVPKGEVKVKRREFLSLKQGSMSVREYLTKFTQLSRYAPDDVDEDDKKRDCFREGLNTGLRYALSSGDYRSFQKLVDKAFLIERERKALDDDRKRECHTGQQQRLGYPALRALAPTQPQQQSGQIRNTSAPNTYGPCYISSSNFMRGRVNHVGVEEAQDAPDVILVAEIKVVNEFPDVFPEELPGMPPDREIEFVIDLIPGTAPIYKRPYRMDANQLAELKEQIRELPDKGYIRPSTSPWGAPVIFVPKKDGTQRMCIDYRALNDVTVKNKYPLPRIDDLFDQLKGASVFSKIDLRSGYHRLKIRASDIPKTAFVSRYGLYEFTVMSFGLTNAPAYFMYLMNKVFMEYLDKFVVVFIDDILVFSINEEEHEKHLRMVLQKLRENQLYAKLSKCEFWLFEVSFLGHIISKEGISVDPSKIKAVQDWVAPQNVSEIRNFLGLAGYYRRFVKNFSKIAQPLSKLLSKGATFEWTNKCRLSFEELKKRLTTAPVLIMPDVQKPFTVYCDASRQGLGCVLMQEGHVVAYASRQLREHEQNYPTHDLELAAVVHALKIWRHYLMGKKTEIYTDHKSLKYIFTQPDLNLRQRRWLELIKDYEVNINYHLGKANFVADALSRKSYCSHLIAKARVLPQELYEECALLMFGILSHIDAVVLEMGATLEQDIRKGQQTDEKIQAIKQSIKEGKSSEFTEDEEGVVRYKQRLCVPNIESLRELILSEAHDSAYSIHPGSTKMYHDLKTRFWWYGMKCDVAEYVALCDTCQRVKAEHQRPAGLLRPLRIPEWKWEEISMDFIVGLPRTQSGFDSIWVIVDRLSKVAHFIPVKERYTGQDLAELFMARVICLHGVPKRILSDQGTQFTSRFWKELHEAMGTKLNFSSAYHPQTDGQTERVNQILEDMLRACALSNKKRGAEHHSYGIKSVRRLCLDRIWSRKLRDKCKKSEIISK</sequence>
<accession>A0AAQ3U2K3</accession>
<dbReference type="CDD" id="cd09274">
    <property type="entry name" value="RNase_HI_RT_Ty3"/>
    <property type="match status" value="2"/>
</dbReference>
<keyword evidence="7" id="KW-0175">Coiled coil</keyword>
<dbReference type="SUPFAM" id="SSF53098">
    <property type="entry name" value="Ribonuclease H-like"/>
    <property type="match status" value="1"/>
</dbReference>
<dbReference type="InterPro" id="IPR050951">
    <property type="entry name" value="Retrovirus_Pol_polyprotein"/>
</dbReference>
<evidence type="ECO:0000256" key="2">
    <source>
        <dbReference type="ARBA" id="ARBA00022695"/>
    </source>
</evidence>
<dbReference type="Pfam" id="PF00078">
    <property type="entry name" value="RVT_1"/>
    <property type="match status" value="2"/>
</dbReference>
<feature type="compositionally biased region" description="Basic and acidic residues" evidence="8">
    <location>
        <begin position="71"/>
        <end position="80"/>
    </location>
</feature>
<feature type="region of interest" description="Disordered" evidence="8">
    <location>
        <begin position="1"/>
        <end position="37"/>
    </location>
</feature>
<evidence type="ECO:0000259" key="9">
    <source>
        <dbReference type="PROSITE" id="PS50878"/>
    </source>
</evidence>
<evidence type="ECO:0000256" key="5">
    <source>
        <dbReference type="ARBA" id="ARBA00022801"/>
    </source>
</evidence>
<dbReference type="Gene3D" id="3.30.420.10">
    <property type="entry name" value="Ribonuclease H-like superfamily/Ribonuclease H"/>
    <property type="match status" value="1"/>
</dbReference>
<dbReference type="FunFam" id="3.10.20.370:FF:000001">
    <property type="entry name" value="Retrovirus-related Pol polyprotein from transposon 17.6-like protein"/>
    <property type="match status" value="1"/>
</dbReference>
<evidence type="ECO:0000256" key="4">
    <source>
        <dbReference type="ARBA" id="ARBA00022759"/>
    </source>
</evidence>
<dbReference type="Pfam" id="PF08284">
    <property type="entry name" value="RVP_2"/>
    <property type="match status" value="1"/>
</dbReference>
<evidence type="ECO:0000256" key="1">
    <source>
        <dbReference type="ARBA" id="ARBA00022679"/>
    </source>
</evidence>
<dbReference type="PANTHER" id="PTHR37984">
    <property type="entry name" value="PROTEIN CBG26694"/>
    <property type="match status" value="1"/>
</dbReference>
<proteinExistence type="predicted"/>
<dbReference type="GO" id="GO:0003964">
    <property type="term" value="F:RNA-directed DNA polymerase activity"/>
    <property type="evidence" value="ECO:0007669"/>
    <property type="project" value="UniProtKB-KW"/>
</dbReference>
<evidence type="ECO:0000256" key="7">
    <source>
        <dbReference type="SAM" id="Coils"/>
    </source>
</evidence>
<dbReference type="FunFam" id="3.30.70.270:FF:000020">
    <property type="entry name" value="Transposon Tf2-6 polyprotein-like Protein"/>
    <property type="match status" value="2"/>
</dbReference>
<dbReference type="Proteomes" id="UP001341281">
    <property type="component" value="Chromosome 07"/>
</dbReference>
<dbReference type="GO" id="GO:0003676">
    <property type="term" value="F:nucleic acid binding"/>
    <property type="evidence" value="ECO:0007669"/>
    <property type="project" value="InterPro"/>
</dbReference>
<evidence type="ECO:0000256" key="8">
    <source>
        <dbReference type="SAM" id="MobiDB-lite"/>
    </source>
</evidence>
<organism evidence="11 12">
    <name type="scientific">Paspalum notatum var. saurae</name>
    <dbReference type="NCBI Taxonomy" id="547442"/>
    <lineage>
        <taxon>Eukaryota</taxon>
        <taxon>Viridiplantae</taxon>
        <taxon>Streptophyta</taxon>
        <taxon>Embryophyta</taxon>
        <taxon>Tracheophyta</taxon>
        <taxon>Spermatophyta</taxon>
        <taxon>Magnoliopsida</taxon>
        <taxon>Liliopsida</taxon>
        <taxon>Poales</taxon>
        <taxon>Poaceae</taxon>
        <taxon>PACMAD clade</taxon>
        <taxon>Panicoideae</taxon>
        <taxon>Andropogonodae</taxon>
        <taxon>Paspaleae</taxon>
        <taxon>Paspalinae</taxon>
        <taxon>Paspalum</taxon>
    </lineage>
</organism>
<dbReference type="InterPro" id="IPR043502">
    <property type="entry name" value="DNA/RNA_pol_sf"/>
</dbReference>
<dbReference type="SUPFAM" id="SSF56672">
    <property type="entry name" value="DNA/RNA polymerases"/>
    <property type="match status" value="2"/>
</dbReference>
<dbReference type="Pfam" id="PF17917">
    <property type="entry name" value="RT_RNaseH"/>
    <property type="match status" value="2"/>
</dbReference>
<dbReference type="EMBL" id="CP144751">
    <property type="protein sequence ID" value="WVZ83809.1"/>
    <property type="molecule type" value="Genomic_DNA"/>
</dbReference>
<keyword evidence="5" id="KW-0378">Hydrolase</keyword>
<dbReference type="PROSITE" id="PS50994">
    <property type="entry name" value="INTEGRASE"/>
    <property type="match status" value="1"/>
</dbReference>
<dbReference type="GO" id="GO:0015074">
    <property type="term" value="P:DNA integration"/>
    <property type="evidence" value="ECO:0007669"/>
    <property type="project" value="InterPro"/>
</dbReference>
<keyword evidence="6" id="KW-0695">RNA-directed DNA polymerase</keyword>
<evidence type="ECO:0000313" key="11">
    <source>
        <dbReference type="EMBL" id="WVZ83809.1"/>
    </source>
</evidence>
<dbReference type="Gene3D" id="1.10.340.70">
    <property type="match status" value="1"/>
</dbReference>
<dbReference type="Pfam" id="PF17921">
    <property type="entry name" value="Integrase_H2C2"/>
    <property type="match status" value="1"/>
</dbReference>
<dbReference type="InterPro" id="IPR001584">
    <property type="entry name" value="Integrase_cat-core"/>
</dbReference>
<evidence type="ECO:0000256" key="6">
    <source>
        <dbReference type="ARBA" id="ARBA00022918"/>
    </source>
</evidence>
<feature type="coiled-coil region" evidence="7">
    <location>
        <begin position="1052"/>
        <end position="1086"/>
    </location>
</feature>